<organism evidence="2 3">
    <name type="scientific">Ceratodon purpureus</name>
    <name type="common">Fire moss</name>
    <name type="synonym">Dicranum purpureum</name>
    <dbReference type="NCBI Taxonomy" id="3225"/>
    <lineage>
        <taxon>Eukaryota</taxon>
        <taxon>Viridiplantae</taxon>
        <taxon>Streptophyta</taxon>
        <taxon>Embryophyta</taxon>
        <taxon>Bryophyta</taxon>
        <taxon>Bryophytina</taxon>
        <taxon>Bryopsida</taxon>
        <taxon>Dicranidae</taxon>
        <taxon>Pseudoditrichales</taxon>
        <taxon>Ditrichaceae</taxon>
        <taxon>Ceratodon</taxon>
    </lineage>
</organism>
<comment type="caution">
    <text evidence="2">The sequence shown here is derived from an EMBL/GenBank/DDBJ whole genome shotgun (WGS) entry which is preliminary data.</text>
</comment>
<feature type="non-terminal residue" evidence="2">
    <location>
        <position position="1"/>
    </location>
</feature>
<name>A0A8T0HAY9_CERPU</name>
<sequence>SASACLHSSRGKQAGRQGGVGLSERGRERREKASGWGRNPSSSASKQAPLGSGAIPTQSFRALLYHTPPRCLPRSPSLPHLRGGCAASIIFSLRDGGYHPKRSRARPGQPRLCLCMCM</sequence>
<evidence type="ECO:0000313" key="2">
    <source>
        <dbReference type="EMBL" id="KAG0569016.1"/>
    </source>
</evidence>
<keyword evidence="3" id="KW-1185">Reference proteome</keyword>
<feature type="region of interest" description="Disordered" evidence="1">
    <location>
        <begin position="1"/>
        <end position="54"/>
    </location>
</feature>
<evidence type="ECO:0000313" key="3">
    <source>
        <dbReference type="Proteomes" id="UP000822688"/>
    </source>
</evidence>
<dbReference type="EMBL" id="CM026427">
    <property type="protein sequence ID" value="KAG0569016.1"/>
    <property type="molecule type" value="Genomic_DNA"/>
</dbReference>
<dbReference type="AlphaFoldDB" id="A0A8T0HAY9"/>
<gene>
    <name evidence="2" type="ORF">KC19_6G059300</name>
</gene>
<accession>A0A8T0HAY9</accession>
<proteinExistence type="predicted"/>
<reference evidence="2 3" key="1">
    <citation type="submission" date="2020-06" db="EMBL/GenBank/DDBJ databases">
        <title>WGS assembly of Ceratodon purpureus strain R40.</title>
        <authorList>
            <person name="Carey S.B."/>
            <person name="Jenkins J."/>
            <person name="Shu S."/>
            <person name="Lovell J.T."/>
            <person name="Sreedasyam A."/>
            <person name="Maumus F."/>
            <person name="Tiley G.P."/>
            <person name="Fernandez-Pozo N."/>
            <person name="Barry K."/>
            <person name="Chen C."/>
            <person name="Wang M."/>
            <person name="Lipzen A."/>
            <person name="Daum C."/>
            <person name="Saski C.A."/>
            <person name="Payton A.C."/>
            <person name="Mcbreen J.C."/>
            <person name="Conrad R.E."/>
            <person name="Kollar L.M."/>
            <person name="Olsson S."/>
            <person name="Huttunen S."/>
            <person name="Landis J.B."/>
            <person name="Wickett N.J."/>
            <person name="Johnson M.G."/>
            <person name="Rensing S.A."/>
            <person name="Grimwood J."/>
            <person name="Schmutz J."/>
            <person name="Mcdaniel S.F."/>
        </authorList>
    </citation>
    <scope>NUCLEOTIDE SEQUENCE [LARGE SCALE GENOMIC DNA]</scope>
    <source>
        <strain evidence="2 3">R40</strain>
    </source>
</reference>
<dbReference type="Proteomes" id="UP000822688">
    <property type="component" value="Chromosome 6"/>
</dbReference>
<evidence type="ECO:0000256" key="1">
    <source>
        <dbReference type="SAM" id="MobiDB-lite"/>
    </source>
</evidence>
<feature type="compositionally biased region" description="Basic and acidic residues" evidence="1">
    <location>
        <begin position="24"/>
        <end position="33"/>
    </location>
</feature>
<protein>
    <submittedName>
        <fullName evidence="2">Uncharacterized protein</fullName>
    </submittedName>
</protein>